<organism evidence="5 6">
    <name type="scientific">Vigna mungo</name>
    <name type="common">Black gram</name>
    <name type="synonym">Phaseolus mungo</name>
    <dbReference type="NCBI Taxonomy" id="3915"/>
    <lineage>
        <taxon>Eukaryota</taxon>
        <taxon>Viridiplantae</taxon>
        <taxon>Streptophyta</taxon>
        <taxon>Embryophyta</taxon>
        <taxon>Tracheophyta</taxon>
        <taxon>Spermatophyta</taxon>
        <taxon>Magnoliopsida</taxon>
        <taxon>eudicotyledons</taxon>
        <taxon>Gunneridae</taxon>
        <taxon>Pentapetalae</taxon>
        <taxon>rosids</taxon>
        <taxon>fabids</taxon>
        <taxon>Fabales</taxon>
        <taxon>Fabaceae</taxon>
        <taxon>Papilionoideae</taxon>
        <taxon>50 kb inversion clade</taxon>
        <taxon>NPAAA clade</taxon>
        <taxon>indigoferoid/millettioid clade</taxon>
        <taxon>Phaseoleae</taxon>
        <taxon>Vigna</taxon>
    </lineage>
</organism>
<keyword evidence="6" id="KW-1185">Reference proteome</keyword>
<accession>A0AAQ3NA84</accession>
<dbReference type="InterPro" id="IPR016197">
    <property type="entry name" value="Chromo-like_dom_sf"/>
</dbReference>
<keyword evidence="1" id="KW-0547">Nucleotide-binding</keyword>
<proteinExistence type="predicted"/>
<evidence type="ECO:0000256" key="2">
    <source>
        <dbReference type="ARBA" id="ARBA00022840"/>
    </source>
</evidence>
<evidence type="ECO:0000256" key="3">
    <source>
        <dbReference type="ARBA" id="ARBA00023242"/>
    </source>
</evidence>
<gene>
    <name evidence="5" type="ORF">V8G54_018636</name>
</gene>
<evidence type="ECO:0000259" key="4">
    <source>
        <dbReference type="PROSITE" id="PS50013"/>
    </source>
</evidence>
<dbReference type="InterPro" id="IPR023780">
    <property type="entry name" value="Chromo_domain"/>
</dbReference>
<dbReference type="PANTHER" id="PTHR45623:SF51">
    <property type="entry name" value="DNA HELICASE CHROMATIN REGULATOR PHD FAMILY-RELATED"/>
    <property type="match status" value="1"/>
</dbReference>
<dbReference type="GO" id="GO:0005524">
    <property type="term" value="F:ATP binding"/>
    <property type="evidence" value="ECO:0007669"/>
    <property type="project" value="UniProtKB-KW"/>
</dbReference>
<dbReference type="InterPro" id="IPR013083">
    <property type="entry name" value="Znf_RING/FYVE/PHD"/>
</dbReference>
<dbReference type="Pfam" id="PF00385">
    <property type="entry name" value="Chromo"/>
    <property type="match status" value="1"/>
</dbReference>
<name>A0AAQ3NA84_VIGMU</name>
<reference evidence="5 6" key="1">
    <citation type="journal article" date="2023" name="Life. Sci Alliance">
        <title>Evolutionary insights into 3D genome organization and epigenetic landscape of Vigna mungo.</title>
        <authorList>
            <person name="Junaid A."/>
            <person name="Singh B."/>
            <person name="Bhatia S."/>
        </authorList>
    </citation>
    <scope>NUCLEOTIDE SEQUENCE [LARGE SCALE GENOMIC DNA]</scope>
    <source>
        <strain evidence="5">Urdbean</strain>
    </source>
</reference>
<dbReference type="PROSITE" id="PS50013">
    <property type="entry name" value="CHROMO_2"/>
    <property type="match status" value="1"/>
</dbReference>
<dbReference type="SMART" id="SM00298">
    <property type="entry name" value="CHROMO"/>
    <property type="match status" value="2"/>
</dbReference>
<evidence type="ECO:0000313" key="6">
    <source>
        <dbReference type="Proteomes" id="UP001374535"/>
    </source>
</evidence>
<dbReference type="SUPFAM" id="SSF54160">
    <property type="entry name" value="Chromo domain-like"/>
    <property type="match status" value="2"/>
</dbReference>
<dbReference type="AlphaFoldDB" id="A0AAQ3NA84"/>
<dbReference type="GO" id="GO:0003677">
    <property type="term" value="F:DNA binding"/>
    <property type="evidence" value="ECO:0007669"/>
    <property type="project" value="TreeGrafter"/>
</dbReference>
<keyword evidence="2" id="KW-0067">ATP-binding</keyword>
<dbReference type="GO" id="GO:0042393">
    <property type="term" value="F:histone binding"/>
    <property type="evidence" value="ECO:0007669"/>
    <property type="project" value="TreeGrafter"/>
</dbReference>
<dbReference type="GO" id="GO:0000785">
    <property type="term" value="C:chromatin"/>
    <property type="evidence" value="ECO:0007669"/>
    <property type="project" value="TreeGrafter"/>
</dbReference>
<dbReference type="PANTHER" id="PTHR45623">
    <property type="entry name" value="CHROMODOMAIN-HELICASE-DNA-BINDING PROTEIN 3-RELATED-RELATED"/>
    <property type="match status" value="1"/>
</dbReference>
<dbReference type="GO" id="GO:0005634">
    <property type="term" value="C:nucleus"/>
    <property type="evidence" value="ECO:0007669"/>
    <property type="project" value="TreeGrafter"/>
</dbReference>
<dbReference type="Gene3D" id="3.30.40.10">
    <property type="entry name" value="Zinc/RING finger domain, C3HC4 (zinc finger)"/>
    <property type="match status" value="1"/>
</dbReference>
<dbReference type="Gene3D" id="2.40.50.40">
    <property type="match status" value="2"/>
</dbReference>
<feature type="domain" description="Chromo" evidence="4">
    <location>
        <begin position="198"/>
        <end position="269"/>
    </location>
</feature>
<dbReference type="GO" id="GO:0003682">
    <property type="term" value="F:chromatin binding"/>
    <property type="evidence" value="ECO:0007669"/>
    <property type="project" value="TreeGrafter"/>
</dbReference>
<protein>
    <recommendedName>
        <fullName evidence="4">Chromo domain-containing protein</fullName>
    </recommendedName>
</protein>
<dbReference type="CDD" id="cd00303">
    <property type="entry name" value="retropepsin_like"/>
    <property type="match status" value="1"/>
</dbReference>
<dbReference type="GO" id="GO:0140658">
    <property type="term" value="F:ATP-dependent chromatin remodeler activity"/>
    <property type="evidence" value="ECO:0007669"/>
    <property type="project" value="TreeGrafter"/>
</dbReference>
<sequence length="592" mass="67240">MAVGFPLLWRRSNEDQGDEDELQNLASTIEDKVDFYMGVLLWYKEKKKTCYGAIEHQRGYYFGCDDPNDVYGFEVKTLMLEGQSVPLLSFNLDCCGDCSSILKSPISCASIPGDGGDVRSGCIEGLAEEYQNNAQANLHIKNKKGGKEVVCSNCLGGGVLLYHPYCVDPPLKYIPLRLWHCIWCTKKKIEFGVHSVSEGVKSILDSREVVSNNKVSSMLLVMQREYFVKYQGLAHAHNRWITESTMLLEAPKLLAKFKSEPKVSRWKSDWSIPHRLLLKREIVHFGGHGDNDSICCYEWLVKWTGLGYDNATWELQDASFLTSAKGRKLIRDYESRRKGVDKLSKSHFEDNETMSGLPQSLFHEATKTRWEKVYVRKKNPRAEMGFWLREERNCFCVALERSVALDRFLLVNATKEKGQVKTGELKNTVAMDARMELSCHGGDMILSNSKPINDQDNANQLKLVELMICSWEKIPHVDGENSIRPKMESSSGGSGLKSLEGEALDCLKLLIGASHNFISRRLVEAIGWQWETNKNGHRSKTLGVCCKIKIEIKGCDFMVDAYLFDLEDINMIWACHGLFLWAKWLLIGENKP</sequence>
<dbReference type="Proteomes" id="UP001374535">
    <property type="component" value="Chromosome 6"/>
</dbReference>
<keyword evidence="3" id="KW-0539">Nucleus</keyword>
<dbReference type="InterPro" id="IPR000953">
    <property type="entry name" value="Chromo/chromo_shadow_dom"/>
</dbReference>
<dbReference type="GO" id="GO:0016887">
    <property type="term" value="F:ATP hydrolysis activity"/>
    <property type="evidence" value="ECO:0007669"/>
    <property type="project" value="TreeGrafter"/>
</dbReference>
<evidence type="ECO:0000256" key="1">
    <source>
        <dbReference type="ARBA" id="ARBA00022741"/>
    </source>
</evidence>
<evidence type="ECO:0000313" key="5">
    <source>
        <dbReference type="EMBL" id="WVZ05290.1"/>
    </source>
</evidence>
<dbReference type="EMBL" id="CP144695">
    <property type="protein sequence ID" value="WVZ05290.1"/>
    <property type="molecule type" value="Genomic_DNA"/>
</dbReference>